<dbReference type="InterPro" id="IPR020059">
    <property type="entry name" value="Glu/Gln-tRNA-synth_Ib_codon-bd"/>
</dbReference>
<keyword evidence="3 9" id="KW-0436">Ligase</keyword>
<dbReference type="InterPro" id="IPR020056">
    <property type="entry name" value="Rbsml_bL25/Gln-tRNA_synth_N"/>
</dbReference>
<dbReference type="AlphaFoldDB" id="A0A1I2J0R6"/>
<evidence type="ECO:0000256" key="9">
    <source>
        <dbReference type="RuleBase" id="RU363037"/>
    </source>
</evidence>
<dbReference type="Pfam" id="PF00749">
    <property type="entry name" value="tRNA-synt_1c"/>
    <property type="match status" value="1"/>
</dbReference>
<evidence type="ECO:0000256" key="8">
    <source>
        <dbReference type="NCBIfam" id="TIGR00440"/>
    </source>
</evidence>
<dbReference type="FunFam" id="3.40.50.620:FF:000037">
    <property type="entry name" value="Glutamine--tRNA ligase cytoplasmic"/>
    <property type="match status" value="1"/>
</dbReference>
<dbReference type="SUPFAM" id="SSF50715">
    <property type="entry name" value="Ribosomal protein L25-like"/>
    <property type="match status" value="1"/>
</dbReference>
<comment type="similarity">
    <text evidence="1 9">Belongs to the class-I aminoacyl-tRNA synthetase family.</text>
</comment>
<dbReference type="InterPro" id="IPR011035">
    <property type="entry name" value="Ribosomal_bL25/Gln-tRNA_synth"/>
</dbReference>
<proteinExistence type="inferred from homology"/>
<dbReference type="GeneID" id="90544955"/>
<dbReference type="NCBIfam" id="TIGR00440">
    <property type="entry name" value="glnS"/>
    <property type="match status" value="1"/>
</dbReference>
<dbReference type="PANTHER" id="PTHR43097:SF5">
    <property type="entry name" value="GLUTAMATE--TRNA LIGASE"/>
    <property type="match status" value="1"/>
</dbReference>
<evidence type="ECO:0000256" key="1">
    <source>
        <dbReference type="ARBA" id="ARBA00005594"/>
    </source>
</evidence>
<dbReference type="PRINTS" id="PR00987">
    <property type="entry name" value="TRNASYNTHGLU"/>
</dbReference>
<dbReference type="Pfam" id="PF03950">
    <property type="entry name" value="tRNA-synt_1c_C"/>
    <property type="match status" value="1"/>
</dbReference>
<dbReference type="GO" id="GO:0004819">
    <property type="term" value="F:glutamine-tRNA ligase activity"/>
    <property type="evidence" value="ECO:0007669"/>
    <property type="project" value="UniProtKB-UniRule"/>
</dbReference>
<evidence type="ECO:0000259" key="12">
    <source>
        <dbReference type="Pfam" id="PF20974"/>
    </source>
</evidence>
<keyword evidence="5 9" id="KW-0067">ATP-binding</keyword>
<evidence type="ECO:0000256" key="5">
    <source>
        <dbReference type="ARBA" id="ARBA00022840"/>
    </source>
</evidence>
<evidence type="ECO:0000259" key="10">
    <source>
        <dbReference type="Pfam" id="PF00749"/>
    </source>
</evidence>
<protein>
    <recommendedName>
        <fullName evidence="8">Glutamine--tRNA ligase</fullName>
        <ecNumber evidence="8">6.1.1.18</ecNumber>
    </recommendedName>
</protein>
<dbReference type="RefSeq" id="WP_027638228.1">
    <property type="nucleotide sequence ID" value="NZ_CP076620.1"/>
</dbReference>
<organism evidence="13 14">
    <name type="scientific">Clostridium cadaveris</name>
    <dbReference type="NCBI Taxonomy" id="1529"/>
    <lineage>
        <taxon>Bacteria</taxon>
        <taxon>Bacillati</taxon>
        <taxon>Bacillota</taxon>
        <taxon>Clostridia</taxon>
        <taxon>Eubacteriales</taxon>
        <taxon>Clostridiaceae</taxon>
        <taxon>Clostridium</taxon>
    </lineage>
</organism>
<evidence type="ECO:0000256" key="4">
    <source>
        <dbReference type="ARBA" id="ARBA00022741"/>
    </source>
</evidence>
<dbReference type="eggNOG" id="COG0008">
    <property type="taxonomic scope" value="Bacteria"/>
</dbReference>
<name>A0A1I2J0R6_9CLOT</name>
<dbReference type="FunFam" id="2.40.240.10:FF:000007">
    <property type="entry name" value="Glutamine--tRNA ligase"/>
    <property type="match status" value="1"/>
</dbReference>
<dbReference type="Gene3D" id="3.40.50.620">
    <property type="entry name" value="HUPs"/>
    <property type="match status" value="1"/>
</dbReference>
<dbReference type="Pfam" id="PF20974">
    <property type="entry name" value="tRNA-synt_1c_C2"/>
    <property type="match status" value="1"/>
</dbReference>
<dbReference type="InterPro" id="IPR049437">
    <property type="entry name" value="tRNA-synt_1c_C2"/>
</dbReference>
<gene>
    <name evidence="13" type="ORF">SAMN04487885_1012</name>
</gene>
<evidence type="ECO:0000256" key="3">
    <source>
        <dbReference type="ARBA" id="ARBA00022598"/>
    </source>
</evidence>
<dbReference type="EC" id="6.1.1.18" evidence="8"/>
<evidence type="ECO:0000313" key="14">
    <source>
        <dbReference type="Proteomes" id="UP000182135"/>
    </source>
</evidence>
<dbReference type="FunFam" id="1.10.1160.10:FF:000001">
    <property type="entry name" value="Glutamine--tRNA ligase"/>
    <property type="match status" value="1"/>
</dbReference>
<dbReference type="Proteomes" id="UP000182135">
    <property type="component" value="Unassembled WGS sequence"/>
</dbReference>
<sequence>MESLKENNIAEAANFIESIVEDDVKNKAFSRPIATRFPPEPNGYLHIGSAYAINISYNVSQKYNGTFNLRFDDTNPAKEDMEYVRAIIEDMKWLGFDPNERIFYGSDYSNIYYEMAIKLIKKGKAYVCDLNPDEIREYRGTLTSAGINSPYRDRTVDENLKLFEEMKVGKYAAGEKVLRAKIDMSSPNINMRDPVIYRIQHVSHYKTGNDWCIYPMYDFAHPLQDAIEGITHSLCSNEFKNHRPLYEWFLNELDFSNPPCQREFGRMNLSGVVTSKRYLKELVFGGYVDGWDDPRLPTIKAFRRRGITPESIKNFLTQMGIGKTDFTIDISMLDHYVRNDLKSKVPSIMAVLDPIKVTITNYPKGEIEYLNITNNPENETLSSRKVPFSRNIFIEKSDFMENPIKGFHRLTPSGEVRLKGAYFIKCNEIVKDENGEIIELLCTYDPETKSGSGFTGRKVKGTIHWVCDYDKVEATVNLYDKLILDEELLRDSSKSWEEKLNPESKITLDKCFIEPFVKNAKPEDKFQFMRHGYFCVDRKETTSDNLVFNRTVSLKDSFKK</sequence>
<dbReference type="InterPro" id="IPR020058">
    <property type="entry name" value="Glu/Gln-tRNA-synth_Ib_cat-dom"/>
</dbReference>
<dbReference type="InterPro" id="IPR000924">
    <property type="entry name" value="Glu/Gln-tRNA-synth"/>
</dbReference>
<dbReference type="GO" id="GO:0006425">
    <property type="term" value="P:glutaminyl-tRNA aminoacylation"/>
    <property type="evidence" value="ECO:0007669"/>
    <property type="project" value="UniProtKB-UniRule"/>
</dbReference>
<feature type="domain" description="Glutamyl/glutaminyl-tRNA synthetase class Ib catalytic" evidence="10">
    <location>
        <begin position="33"/>
        <end position="342"/>
    </location>
</feature>
<feature type="domain" description="tRNA synthetases class I (E and Q) anti-codon binding" evidence="12">
    <location>
        <begin position="462"/>
        <end position="537"/>
    </location>
</feature>
<evidence type="ECO:0000256" key="2">
    <source>
        <dbReference type="ARBA" id="ARBA00022490"/>
    </source>
</evidence>
<keyword evidence="7 9" id="KW-0030">Aminoacyl-tRNA synthetase</keyword>
<dbReference type="GO" id="GO:0005524">
    <property type="term" value="F:ATP binding"/>
    <property type="evidence" value="ECO:0007669"/>
    <property type="project" value="UniProtKB-KW"/>
</dbReference>
<feature type="domain" description="Glutamyl/glutaminyl-tRNA synthetase class Ib anti-codon binding" evidence="11">
    <location>
        <begin position="348"/>
        <end position="445"/>
    </location>
</feature>
<dbReference type="STRING" id="1529.SAMN04487885_1012"/>
<dbReference type="NCBIfam" id="NF011291">
    <property type="entry name" value="PRK14703.1"/>
    <property type="match status" value="1"/>
</dbReference>
<evidence type="ECO:0000256" key="6">
    <source>
        <dbReference type="ARBA" id="ARBA00022917"/>
    </source>
</evidence>
<dbReference type="Gene3D" id="2.40.240.10">
    <property type="entry name" value="Ribosomal Protein L25, Chain P"/>
    <property type="match status" value="2"/>
</dbReference>
<dbReference type="OrthoDB" id="9801560at2"/>
<dbReference type="InterPro" id="IPR050132">
    <property type="entry name" value="Gln/Glu-tRNA_Ligase"/>
</dbReference>
<dbReference type="PANTHER" id="PTHR43097">
    <property type="entry name" value="GLUTAMINE-TRNA LIGASE"/>
    <property type="match status" value="1"/>
</dbReference>
<dbReference type="FunFam" id="3.90.800.10:FF:000001">
    <property type="entry name" value="Glutamine--tRNA ligase"/>
    <property type="match status" value="1"/>
</dbReference>
<dbReference type="InterPro" id="IPR014729">
    <property type="entry name" value="Rossmann-like_a/b/a_fold"/>
</dbReference>
<evidence type="ECO:0000256" key="7">
    <source>
        <dbReference type="ARBA" id="ARBA00023146"/>
    </source>
</evidence>
<dbReference type="SUPFAM" id="SSF52374">
    <property type="entry name" value="Nucleotidylyl transferase"/>
    <property type="match status" value="1"/>
</dbReference>
<evidence type="ECO:0000259" key="11">
    <source>
        <dbReference type="Pfam" id="PF03950"/>
    </source>
</evidence>
<reference evidence="13 14" key="1">
    <citation type="submission" date="2016-10" db="EMBL/GenBank/DDBJ databases">
        <authorList>
            <person name="de Groot N.N."/>
        </authorList>
    </citation>
    <scope>NUCLEOTIDE SEQUENCE [LARGE SCALE GENOMIC DNA]</scope>
    <source>
        <strain evidence="13 14">NLAE-zl-G419</strain>
    </source>
</reference>
<dbReference type="InterPro" id="IPR004514">
    <property type="entry name" value="Gln-tRNA-synth"/>
</dbReference>
<accession>A0A1I2J0R6</accession>
<keyword evidence="14" id="KW-1185">Reference proteome</keyword>
<keyword evidence="2" id="KW-0963">Cytoplasm</keyword>
<keyword evidence="6 9" id="KW-0648">Protein biosynthesis</keyword>
<evidence type="ECO:0000313" key="13">
    <source>
        <dbReference type="EMBL" id="SFF48312.1"/>
    </source>
</evidence>
<dbReference type="GO" id="GO:0005829">
    <property type="term" value="C:cytosol"/>
    <property type="evidence" value="ECO:0007669"/>
    <property type="project" value="TreeGrafter"/>
</dbReference>
<dbReference type="EMBL" id="FOOE01000001">
    <property type="protein sequence ID" value="SFF48312.1"/>
    <property type="molecule type" value="Genomic_DNA"/>
</dbReference>
<keyword evidence="4 9" id="KW-0547">Nucleotide-binding</keyword>